<protein>
    <submittedName>
        <fullName evidence="8">Sodium transport system ATP-binding protein</fullName>
    </submittedName>
</protein>
<dbReference type="RefSeq" id="WP_184041444.1">
    <property type="nucleotide sequence ID" value="NZ_JACHHY010000023.1"/>
</dbReference>
<evidence type="ECO:0000259" key="7">
    <source>
        <dbReference type="PROSITE" id="PS50893"/>
    </source>
</evidence>
<dbReference type="PROSITE" id="PS50893">
    <property type="entry name" value="ABC_TRANSPORTER_2"/>
    <property type="match status" value="1"/>
</dbReference>
<keyword evidence="3" id="KW-0536">Nodulation</keyword>
<evidence type="ECO:0000313" key="9">
    <source>
        <dbReference type="Proteomes" id="UP000575898"/>
    </source>
</evidence>
<dbReference type="SMART" id="SM00382">
    <property type="entry name" value="AAA"/>
    <property type="match status" value="1"/>
</dbReference>
<keyword evidence="4" id="KW-1003">Cell membrane</keyword>
<dbReference type="InterPro" id="IPR050763">
    <property type="entry name" value="ABC_transporter_ATP-binding"/>
</dbReference>
<dbReference type="SUPFAM" id="SSF52540">
    <property type="entry name" value="P-loop containing nucleoside triphosphate hydrolases"/>
    <property type="match status" value="1"/>
</dbReference>
<name>A0A840MRI5_9PROT</name>
<evidence type="ECO:0000256" key="4">
    <source>
        <dbReference type="ARBA" id="ARBA00022475"/>
    </source>
</evidence>
<proteinExistence type="inferred from homology"/>
<comment type="caution">
    <text evidence="8">The sequence shown here is derived from an EMBL/GenBank/DDBJ whole genome shotgun (WGS) entry which is preliminary data.</text>
</comment>
<comment type="similarity">
    <text evidence="1">Belongs to the ABC transporter superfamily.</text>
</comment>
<evidence type="ECO:0000256" key="6">
    <source>
        <dbReference type="ARBA" id="ARBA00022840"/>
    </source>
</evidence>
<dbReference type="InterPro" id="IPR003439">
    <property type="entry name" value="ABC_transporter-like_ATP-bd"/>
</dbReference>
<gene>
    <name evidence="8" type="ORF">HNQ59_003343</name>
</gene>
<evidence type="ECO:0000256" key="5">
    <source>
        <dbReference type="ARBA" id="ARBA00022741"/>
    </source>
</evidence>
<dbReference type="AlphaFoldDB" id="A0A840MRI5"/>
<keyword evidence="9" id="KW-1185">Reference proteome</keyword>
<evidence type="ECO:0000256" key="2">
    <source>
        <dbReference type="ARBA" id="ARBA00022448"/>
    </source>
</evidence>
<keyword evidence="2" id="KW-0813">Transport</keyword>
<keyword evidence="6 8" id="KW-0067">ATP-binding</keyword>
<dbReference type="EMBL" id="JACHHY010000023">
    <property type="protein sequence ID" value="MBB5020035.1"/>
    <property type="molecule type" value="Genomic_DNA"/>
</dbReference>
<evidence type="ECO:0000256" key="3">
    <source>
        <dbReference type="ARBA" id="ARBA00022458"/>
    </source>
</evidence>
<dbReference type="GO" id="GO:0016887">
    <property type="term" value="F:ATP hydrolysis activity"/>
    <property type="evidence" value="ECO:0007669"/>
    <property type="project" value="InterPro"/>
</dbReference>
<dbReference type="Gene3D" id="3.40.50.300">
    <property type="entry name" value="P-loop containing nucleotide triphosphate hydrolases"/>
    <property type="match status" value="1"/>
</dbReference>
<dbReference type="InterPro" id="IPR003593">
    <property type="entry name" value="AAA+_ATPase"/>
</dbReference>
<feature type="domain" description="ABC transporter" evidence="7">
    <location>
        <begin position="2"/>
        <end position="243"/>
    </location>
</feature>
<keyword evidence="4" id="KW-0472">Membrane</keyword>
<dbReference type="PANTHER" id="PTHR42711">
    <property type="entry name" value="ABC TRANSPORTER ATP-BINDING PROTEIN"/>
    <property type="match status" value="1"/>
</dbReference>
<dbReference type="InterPro" id="IPR027417">
    <property type="entry name" value="P-loop_NTPase"/>
</dbReference>
<evidence type="ECO:0000313" key="8">
    <source>
        <dbReference type="EMBL" id="MBB5020035.1"/>
    </source>
</evidence>
<evidence type="ECO:0000256" key="1">
    <source>
        <dbReference type="ARBA" id="ARBA00005417"/>
    </source>
</evidence>
<dbReference type="Proteomes" id="UP000575898">
    <property type="component" value="Unassembled WGS sequence"/>
</dbReference>
<dbReference type="GO" id="GO:0005524">
    <property type="term" value="F:ATP binding"/>
    <property type="evidence" value="ECO:0007669"/>
    <property type="project" value="UniProtKB-KW"/>
</dbReference>
<keyword evidence="5" id="KW-0547">Nucleotide-binding</keyword>
<sequence>MIEVVSIGKRFRARDGRWIRRWREVTALHEVSFTAQPGQITGLLGPNGAGKTTLLRIIAGVLQADQGQILVDGVAIQQDLLRLRSAMGVLGDAKGLYQRLTARENIRYFGQLHGVPAKLLAQRIDQLIDQLGMAGIADRPTAGFSQGERMKTAIARILVHDPRIVLLDEPTNGLDILATRSMRDVIRGLKAAGKTVLFSSHVMQEVGELCDEVVIVNRGTVAAVGSPQAILAQSGQASLEDAFVHVLGSAEGLFT</sequence>
<reference evidence="8 9" key="1">
    <citation type="submission" date="2020-08" db="EMBL/GenBank/DDBJ databases">
        <title>Genomic Encyclopedia of Type Strains, Phase IV (KMG-IV): sequencing the most valuable type-strain genomes for metagenomic binning, comparative biology and taxonomic classification.</title>
        <authorList>
            <person name="Goeker M."/>
        </authorList>
    </citation>
    <scope>NUCLEOTIDE SEQUENCE [LARGE SCALE GENOMIC DNA]</scope>
    <source>
        <strain evidence="8 9">DSM 27165</strain>
    </source>
</reference>
<dbReference type="Pfam" id="PF00005">
    <property type="entry name" value="ABC_tran"/>
    <property type="match status" value="1"/>
</dbReference>
<dbReference type="PANTHER" id="PTHR42711:SF5">
    <property type="entry name" value="ABC TRANSPORTER ATP-BINDING PROTEIN NATA"/>
    <property type="match status" value="1"/>
</dbReference>
<organism evidence="8 9">
    <name type="scientific">Chitinivorax tropicus</name>
    <dbReference type="NCBI Taxonomy" id="714531"/>
    <lineage>
        <taxon>Bacteria</taxon>
        <taxon>Pseudomonadati</taxon>
        <taxon>Pseudomonadota</taxon>
        <taxon>Betaproteobacteria</taxon>
        <taxon>Chitinivorax</taxon>
    </lineage>
</organism>
<accession>A0A840MRI5</accession>